<name>A0A6V7VJ69_MELEN</name>
<proteinExistence type="predicted"/>
<keyword evidence="1" id="KW-0175">Coiled coil</keyword>
<protein>
    <submittedName>
        <fullName evidence="3">Uncharacterized protein</fullName>
    </submittedName>
</protein>
<dbReference type="InterPro" id="IPR052255">
    <property type="entry name" value="RNA_pol_II_subunit5-mediator"/>
</dbReference>
<organism evidence="3 4">
    <name type="scientific">Meloidogyne enterolobii</name>
    <name type="common">Root-knot nematode worm</name>
    <name type="synonym">Meloidogyne mayaguensis</name>
    <dbReference type="NCBI Taxonomy" id="390850"/>
    <lineage>
        <taxon>Eukaryota</taxon>
        <taxon>Metazoa</taxon>
        <taxon>Ecdysozoa</taxon>
        <taxon>Nematoda</taxon>
        <taxon>Chromadorea</taxon>
        <taxon>Rhabditida</taxon>
        <taxon>Tylenchina</taxon>
        <taxon>Tylenchomorpha</taxon>
        <taxon>Tylenchoidea</taxon>
        <taxon>Meloidogynidae</taxon>
        <taxon>Meloidogyninae</taxon>
        <taxon>Meloidogyne</taxon>
    </lineage>
</organism>
<feature type="compositionally biased region" description="Basic residues" evidence="2">
    <location>
        <begin position="340"/>
        <end position="360"/>
    </location>
</feature>
<dbReference type="GO" id="GO:0003714">
    <property type="term" value="F:transcription corepressor activity"/>
    <property type="evidence" value="ECO:0007669"/>
    <property type="project" value="TreeGrafter"/>
</dbReference>
<feature type="compositionally biased region" description="Basic and acidic residues" evidence="2">
    <location>
        <begin position="369"/>
        <end position="378"/>
    </location>
</feature>
<dbReference type="GO" id="GO:0003682">
    <property type="term" value="F:chromatin binding"/>
    <property type="evidence" value="ECO:0007669"/>
    <property type="project" value="TreeGrafter"/>
</dbReference>
<feature type="region of interest" description="Disordered" evidence="2">
    <location>
        <begin position="338"/>
        <end position="395"/>
    </location>
</feature>
<feature type="compositionally biased region" description="Acidic residues" evidence="2">
    <location>
        <begin position="235"/>
        <end position="246"/>
    </location>
</feature>
<feature type="compositionally biased region" description="Basic and acidic residues" evidence="2">
    <location>
        <begin position="134"/>
        <end position="145"/>
    </location>
</feature>
<evidence type="ECO:0000256" key="1">
    <source>
        <dbReference type="SAM" id="Coils"/>
    </source>
</evidence>
<evidence type="ECO:0000256" key="2">
    <source>
        <dbReference type="SAM" id="MobiDB-lite"/>
    </source>
</evidence>
<reference evidence="3 4" key="1">
    <citation type="submission" date="2020-08" db="EMBL/GenBank/DDBJ databases">
        <authorList>
            <person name="Koutsovoulos G."/>
            <person name="Danchin GJ E."/>
        </authorList>
    </citation>
    <scope>NUCLEOTIDE SEQUENCE [LARGE SCALE GENOMIC DNA]</scope>
</reference>
<gene>
    <name evidence="3" type="ORF">MENT_LOCUS26707</name>
</gene>
<dbReference type="GO" id="GO:0019212">
    <property type="term" value="F:phosphatase inhibitor activity"/>
    <property type="evidence" value="ECO:0007669"/>
    <property type="project" value="TreeGrafter"/>
</dbReference>
<feature type="compositionally biased region" description="Basic residues" evidence="2">
    <location>
        <begin position="147"/>
        <end position="157"/>
    </location>
</feature>
<comment type="caution">
    <text evidence="3">The sequence shown here is derived from an EMBL/GenBank/DDBJ whole genome shotgun (WGS) entry which is preliminary data.</text>
</comment>
<sequence>MDASINKQNNSNVAGHCFNAASNILDIGLAREIHLIELQNIQAFIAHKEHEVSVYENARRLIECQATGEGCMVFLADNLFVMRTREQALEILDRQIEVFQTALKYLRQEMASLTEKVALMERLNITNDGLVEIREPENEDKEGSGKIKGKRIQHSPAKKSPPSPNKSLSKPCSKNDEMDRINDEIDQILKRGEENNEDNNKINEKSKEDNTKPTRPKGVSEKDYERFVKLCDSLELSEDEEEEMEVEEKMDVKEGEEENNNDQHSKQERRRVHFSDILEDDEQQPIGMKKERSILKNKNEHSPIDSTELQKIDQKEQRRIYSVSKEIVKDEIMEREPFLKTKKNTQKSKNLKNFNKKQKNQRPISRWKAQRDGLLHNDSEDDNNYADRCHEGEYF</sequence>
<dbReference type="PANTHER" id="PTHR15111:SF0">
    <property type="entry name" value="UNCONVENTIONAL PREFOLDIN RPB5 INTERACTOR 1"/>
    <property type="match status" value="1"/>
</dbReference>
<feature type="compositionally biased region" description="Basic and acidic residues" evidence="2">
    <location>
        <begin position="173"/>
        <end position="229"/>
    </location>
</feature>
<feature type="region of interest" description="Disordered" evidence="2">
    <location>
        <begin position="134"/>
        <end position="316"/>
    </location>
</feature>
<feature type="compositionally biased region" description="Basic and acidic residues" evidence="2">
    <location>
        <begin position="385"/>
        <end position="395"/>
    </location>
</feature>
<dbReference type="EMBL" id="CAJEWN010000246">
    <property type="protein sequence ID" value="CAD2175005.1"/>
    <property type="molecule type" value="Genomic_DNA"/>
</dbReference>
<dbReference type="AlphaFoldDB" id="A0A6V7VJ69"/>
<dbReference type="PANTHER" id="PTHR15111">
    <property type="entry name" value="RNA POLYMERASE II SUBUNIT 5-MEDIATING PROTEIN NNX3"/>
    <property type="match status" value="1"/>
</dbReference>
<dbReference type="OrthoDB" id="5871215at2759"/>
<accession>A0A6V7VJ69</accession>
<feature type="compositionally biased region" description="Basic and acidic residues" evidence="2">
    <location>
        <begin position="288"/>
        <end position="316"/>
    </location>
</feature>
<dbReference type="GO" id="GO:0000122">
    <property type="term" value="P:negative regulation of transcription by RNA polymerase II"/>
    <property type="evidence" value="ECO:0007669"/>
    <property type="project" value="TreeGrafter"/>
</dbReference>
<dbReference type="Proteomes" id="UP000580250">
    <property type="component" value="Unassembled WGS sequence"/>
</dbReference>
<evidence type="ECO:0000313" key="4">
    <source>
        <dbReference type="Proteomes" id="UP000580250"/>
    </source>
</evidence>
<evidence type="ECO:0000313" key="3">
    <source>
        <dbReference type="EMBL" id="CAD2175005.1"/>
    </source>
</evidence>
<feature type="coiled-coil region" evidence="1">
    <location>
        <begin position="89"/>
        <end position="123"/>
    </location>
</feature>